<evidence type="ECO:0000256" key="10">
    <source>
        <dbReference type="SAM" id="MobiDB-lite"/>
    </source>
</evidence>
<evidence type="ECO:0000256" key="5">
    <source>
        <dbReference type="ARBA" id="ARBA00023125"/>
    </source>
</evidence>
<keyword evidence="7 8" id="KW-0539">Nucleus</keyword>
<dbReference type="PANTHER" id="PTHR31992">
    <property type="entry name" value="DOF ZINC FINGER PROTEIN DOF1.4-RELATED"/>
    <property type="match status" value="1"/>
</dbReference>
<reference evidence="12" key="1">
    <citation type="submission" date="2022-02" db="EMBL/GenBank/DDBJ databases">
        <authorList>
            <person name="Henning P.M."/>
            <person name="McCubbin A.G."/>
            <person name="Shore J.S."/>
        </authorList>
    </citation>
    <scope>NUCLEOTIDE SEQUENCE</scope>
    <source>
        <strain evidence="12">F60SS</strain>
        <tissue evidence="12">Leaves</tissue>
    </source>
</reference>
<evidence type="ECO:0000313" key="12">
    <source>
        <dbReference type="EMBL" id="KAJ4831786.1"/>
    </source>
</evidence>
<dbReference type="PANTHER" id="PTHR31992:SF316">
    <property type="entry name" value="DOF ZINC FINGER PROTEIN DOF1.2"/>
    <property type="match status" value="1"/>
</dbReference>
<evidence type="ECO:0000256" key="1">
    <source>
        <dbReference type="ARBA" id="ARBA00022723"/>
    </source>
</evidence>
<protein>
    <recommendedName>
        <fullName evidence="9">Dof zinc finger protein</fullName>
    </recommendedName>
</protein>
<comment type="subcellular location">
    <subcellularLocation>
        <location evidence="8 9">Nucleus</location>
    </subcellularLocation>
</comment>
<feature type="compositionally biased region" description="Low complexity" evidence="10">
    <location>
        <begin position="115"/>
        <end position="130"/>
    </location>
</feature>
<organism evidence="12 13">
    <name type="scientific">Turnera subulata</name>
    <dbReference type="NCBI Taxonomy" id="218843"/>
    <lineage>
        <taxon>Eukaryota</taxon>
        <taxon>Viridiplantae</taxon>
        <taxon>Streptophyta</taxon>
        <taxon>Embryophyta</taxon>
        <taxon>Tracheophyta</taxon>
        <taxon>Spermatophyta</taxon>
        <taxon>Magnoliopsida</taxon>
        <taxon>eudicotyledons</taxon>
        <taxon>Gunneridae</taxon>
        <taxon>Pentapetalae</taxon>
        <taxon>rosids</taxon>
        <taxon>fabids</taxon>
        <taxon>Malpighiales</taxon>
        <taxon>Passifloraceae</taxon>
        <taxon>Turnera</taxon>
    </lineage>
</organism>
<evidence type="ECO:0000256" key="8">
    <source>
        <dbReference type="PROSITE-ProRule" id="PRU00071"/>
    </source>
</evidence>
<dbReference type="GO" id="GO:0003677">
    <property type="term" value="F:DNA binding"/>
    <property type="evidence" value="ECO:0007669"/>
    <property type="project" value="UniProtKB-UniRule"/>
</dbReference>
<keyword evidence="5 8" id="KW-0238">DNA-binding</keyword>
<dbReference type="GO" id="GO:0003700">
    <property type="term" value="F:DNA-binding transcription factor activity"/>
    <property type="evidence" value="ECO:0007669"/>
    <property type="project" value="UniProtKB-UniRule"/>
</dbReference>
<dbReference type="EMBL" id="JAKUCV010005280">
    <property type="protein sequence ID" value="KAJ4831786.1"/>
    <property type="molecule type" value="Genomic_DNA"/>
</dbReference>
<dbReference type="InterPro" id="IPR045174">
    <property type="entry name" value="Dof"/>
</dbReference>
<keyword evidence="6 9" id="KW-0804">Transcription</keyword>
<evidence type="ECO:0000256" key="2">
    <source>
        <dbReference type="ARBA" id="ARBA00022771"/>
    </source>
</evidence>
<keyword evidence="13" id="KW-1185">Reference proteome</keyword>
<keyword evidence="2 8" id="KW-0863">Zinc-finger</keyword>
<dbReference type="GO" id="GO:0008270">
    <property type="term" value="F:zinc ion binding"/>
    <property type="evidence" value="ECO:0007669"/>
    <property type="project" value="UniProtKB-KW"/>
</dbReference>
<feature type="domain" description="Dof-type" evidence="11">
    <location>
        <begin position="37"/>
        <end position="91"/>
    </location>
</feature>
<dbReference type="AlphaFoldDB" id="A0A9Q0FK21"/>
<evidence type="ECO:0000256" key="4">
    <source>
        <dbReference type="ARBA" id="ARBA00023015"/>
    </source>
</evidence>
<dbReference type="PROSITE" id="PS50884">
    <property type="entry name" value="ZF_DOF_2"/>
    <property type="match status" value="1"/>
</dbReference>
<evidence type="ECO:0000256" key="3">
    <source>
        <dbReference type="ARBA" id="ARBA00022833"/>
    </source>
</evidence>
<dbReference type="PROSITE" id="PS01361">
    <property type="entry name" value="ZF_DOF_1"/>
    <property type="match status" value="1"/>
</dbReference>
<dbReference type="OrthoDB" id="1927254at2759"/>
<evidence type="ECO:0000256" key="9">
    <source>
        <dbReference type="RuleBase" id="RU369094"/>
    </source>
</evidence>
<evidence type="ECO:0000256" key="6">
    <source>
        <dbReference type="ARBA" id="ARBA00023163"/>
    </source>
</evidence>
<reference evidence="12" key="2">
    <citation type="journal article" date="2023" name="Plants (Basel)">
        <title>Annotation of the Turnera subulata (Passifloraceae) Draft Genome Reveals the S-Locus Evolved after the Divergence of Turneroideae from Passifloroideae in a Stepwise Manner.</title>
        <authorList>
            <person name="Henning P.M."/>
            <person name="Roalson E.H."/>
            <person name="Mir W."/>
            <person name="McCubbin A.G."/>
            <person name="Shore J.S."/>
        </authorList>
    </citation>
    <scope>NUCLEOTIDE SEQUENCE</scope>
    <source>
        <strain evidence="12">F60SS</strain>
    </source>
</reference>
<comment type="function">
    <text evidence="9">Transcription factor that binds specifically to a 5'-AA[AG]G-3' consensus core sequence.</text>
</comment>
<keyword evidence="4 9" id="KW-0805">Transcription regulation</keyword>
<proteinExistence type="predicted"/>
<keyword evidence="1 9" id="KW-0479">Metal-binding</keyword>
<dbReference type="InterPro" id="IPR003851">
    <property type="entry name" value="Znf_Dof"/>
</dbReference>
<feature type="region of interest" description="Disordered" evidence="10">
    <location>
        <begin position="82"/>
        <end position="133"/>
    </location>
</feature>
<dbReference type="Pfam" id="PF02701">
    <property type="entry name" value="Zn_ribbon_Dof"/>
    <property type="match status" value="1"/>
</dbReference>
<gene>
    <name evidence="12" type="ORF">Tsubulata_042811</name>
</gene>
<evidence type="ECO:0000313" key="13">
    <source>
        <dbReference type="Proteomes" id="UP001141552"/>
    </source>
</evidence>
<dbReference type="GO" id="GO:0005634">
    <property type="term" value="C:nucleus"/>
    <property type="evidence" value="ECO:0007669"/>
    <property type="project" value="UniProtKB-SubCell"/>
</dbReference>
<dbReference type="Proteomes" id="UP001141552">
    <property type="component" value="Unassembled WGS sequence"/>
</dbReference>
<evidence type="ECO:0000259" key="11">
    <source>
        <dbReference type="PROSITE" id="PS50884"/>
    </source>
</evidence>
<sequence>MLASGGEEEMMFPYPSMPLMPMESNTSKWRTNVEIAPNCPRCASPNTKFCYYNNYSLSQPRYFCKGCRRYWTRGGSLRNVPVGGGCRKYRRPKSSSRTNISKPVASSYLNALDQSSSPSSTASPDSMSRPNGANGSDIDLAVVFAKFLNQDSSSEPDQSTSVSAEDHLPSRAAEELGNVSDDTTLIQHSVPSDDHGMIQCQKLSNIMIQDLDLLVEERSQVQLVGNIKDQEDTSFRQELLPSSPDLNSFGGLQSLLGDQVLLQDDAVWSSDDATPGPSTVAWQSILQLQDLDDSFSVVDDHHHLMVEANSNSWSSLDLSGLEVLTRP</sequence>
<name>A0A9Q0FK21_9ROSI</name>
<keyword evidence="3 9" id="KW-0862">Zinc</keyword>
<evidence type="ECO:0000256" key="7">
    <source>
        <dbReference type="ARBA" id="ARBA00023242"/>
    </source>
</evidence>
<comment type="caution">
    <text evidence="12">The sequence shown here is derived from an EMBL/GenBank/DDBJ whole genome shotgun (WGS) entry which is preliminary data.</text>
</comment>
<accession>A0A9Q0FK21</accession>